<dbReference type="RefSeq" id="WP_084970977.1">
    <property type="nucleotide sequence ID" value="NZ_CP026378.1"/>
</dbReference>
<sequence length="477" mass="53751">MHKKRDVINSFKWSALERIISQAMQLCIILFLARILGPEAFGIVALMMVFISIGQVFVDGGILVSLVRQESCSEDDYSTAFYFNVGVGFFAFLMLVCIAHPVAKFYNDSKVSYMLMTLGLSLIFNSLSIVQKARLTKTLDFKAQAKASICSVFLSGILSIILAFNNYGAWALVYQYVLMSFLNTSMLYFFSPWLPKGNFAKDSFKQLFGFSYKLLISGLIDSCYKNIYPVIIGKYFSSAQVGFFNQARQLSSIPAMTLTLIIQRVTFPVLSKVQKNHEELDSNYLLMLKIATATIFPVMLGISLVSDSLIWVILGKEWQESISYLAILSFAFAFYPIHAINLNLIHVKGRSDLFLKLELVKKSAATVILLLSLNFGLIGICISLLIMSLFELFANTYVTQKLSSITMWRQCKELGIICLLALVSASFSYFIFNSMAPSIFKIACSLTTALFLYIILLFYIKPDVFNFFRKNIIITRG</sequence>
<evidence type="ECO:0000256" key="1">
    <source>
        <dbReference type="ARBA" id="ARBA00004651"/>
    </source>
</evidence>
<dbReference type="EMBL" id="CP026378">
    <property type="protein sequence ID" value="AUY25856.1"/>
    <property type="molecule type" value="Genomic_DNA"/>
</dbReference>
<evidence type="ECO:0000313" key="9">
    <source>
        <dbReference type="Proteomes" id="UP000237673"/>
    </source>
</evidence>
<dbReference type="PANTHER" id="PTHR30250:SF10">
    <property type="entry name" value="LIPOPOLYSACCHARIDE BIOSYNTHESIS PROTEIN WZXC"/>
    <property type="match status" value="1"/>
</dbReference>
<keyword evidence="5 7" id="KW-1133">Transmembrane helix</keyword>
<feature type="transmembrane region" description="Helical" evidence="7">
    <location>
        <begin position="79"/>
        <end position="101"/>
    </location>
</feature>
<keyword evidence="9" id="KW-1185">Reference proteome</keyword>
<keyword evidence="4 7" id="KW-0812">Transmembrane</keyword>
<feature type="transmembrane region" description="Helical" evidence="7">
    <location>
        <begin position="438"/>
        <end position="460"/>
    </location>
</feature>
<organism evidence="8 9">
    <name type="scientific">Mixta calida</name>
    <dbReference type="NCBI Taxonomy" id="665913"/>
    <lineage>
        <taxon>Bacteria</taxon>
        <taxon>Pseudomonadati</taxon>
        <taxon>Pseudomonadota</taxon>
        <taxon>Gammaproteobacteria</taxon>
        <taxon>Enterobacterales</taxon>
        <taxon>Erwiniaceae</taxon>
        <taxon>Mixta</taxon>
    </lineage>
</organism>
<feature type="transmembrane region" description="Helical" evidence="7">
    <location>
        <begin position="365"/>
        <end position="393"/>
    </location>
</feature>
<dbReference type="CDD" id="cd13127">
    <property type="entry name" value="MATE_tuaB_like"/>
    <property type="match status" value="1"/>
</dbReference>
<keyword evidence="6 7" id="KW-0472">Membrane</keyword>
<feature type="transmembrane region" description="Helical" evidence="7">
    <location>
        <begin position="113"/>
        <end position="131"/>
    </location>
</feature>
<evidence type="ECO:0000313" key="8">
    <source>
        <dbReference type="EMBL" id="AUY25856.1"/>
    </source>
</evidence>
<evidence type="ECO:0000256" key="4">
    <source>
        <dbReference type="ARBA" id="ARBA00022692"/>
    </source>
</evidence>
<gene>
    <name evidence="8" type="ORF">C2E16_13660</name>
</gene>
<reference evidence="8 9" key="1">
    <citation type="submission" date="2018-01" db="EMBL/GenBank/DDBJ databases">
        <title>Complete and assembled Genome of Pantoea calida DSM22759T.</title>
        <authorList>
            <person name="Stevens M.J.A."/>
            <person name="Zurfluh K."/>
            <person name="Stephan R."/>
        </authorList>
    </citation>
    <scope>NUCLEOTIDE SEQUENCE [LARGE SCALE GENOMIC DNA]</scope>
    <source>
        <strain evidence="8 9">DSM 22759</strain>
    </source>
</reference>
<proteinExistence type="inferred from homology"/>
<feature type="transmembrane region" description="Helical" evidence="7">
    <location>
        <begin position="20"/>
        <end position="37"/>
    </location>
</feature>
<dbReference type="InterPro" id="IPR050833">
    <property type="entry name" value="Poly_Biosynth_Transport"/>
</dbReference>
<evidence type="ECO:0000256" key="3">
    <source>
        <dbReference type="ARBA" id="ARBA00022475"/>
    </source>
</evidence>
<accession>A0ABM6S2T0</accession>
<dbReference type="PANTHER" id="PTHR30250">
    <property type="entry name" value="PST FAMILY PREDICTED COLANIC ACID TRANSPORTER"/>
    <property type="match status" value="1"/>
</dbReference>
<name>A0ABM6S2T0_9GAMM</name>
<evidence type="ECO:0000256" key="2">
    <source>
        <dbReference type="ARBA" id="ARBA00007430"/>
    </source>
</evidence>
<evidence type="ECO:0000256" key="7">
    <source>
        <dbReference type="SAM" id="Phobius"/>
    </source>
</evidence>
<feature type="transmembrane region" description="Helical" evidence="7">
    <location>
        <begin position="414"/>
        <end position="432"/>
    </location>
</feature>
<dbReference type="Pfam" id="PF13440">
    <property type="entry name" value="Polysacc_synt_3"/>
    <property type="match status" value="1"/>
</dbReference>
<dbReference type="GeneID" id="84633574"/>
<feature type="transmembrane region" description="Helical" evidence="7">
    <location>
        <begin position="143"/>
        <end position="164"/>
    </location>
</feature>
<comment type="similarity">
    <text evidence="2">Belongs to the polysaccharide synthase family.</text>
</comment>
<protein>
    <submittedName>
        <fullName evidence="8">Lipopolysaccharide biosynthesis protein</fullName>
    </submittedName>
</protein>
<feature type="transmembrane region" description="Helical" evidence="7">
    <location>
        <begin position="290"/>
        <end position="312"/>
    </location>
</feature>
<evidence type="ECO:0000256" key="5">
    <source>
        <dbReference type="ARBA" id="ARBA00022989"/>
    </source>
</evidence>
<dbReference type="Proteomes" id="UP000237673">
    <property type="component" value="Chromosome"/>
</dbReference>
<feature type="transmembrane region" description="Helical" evidence="7">
    <location>
        <begin position="43"/>
        <end position="67"/>
    </location>
</feature>
<evidence type="ECO:0000256" key="6">
    <source>
        <dbReference type="ARBA" id="ARBA00023136"/>
    </source>
</evidence>
<feature type="transmembrane region" description="Helical" evidence="7">
    <location>
        <begin position="324"/>
        <end position="345"/>
    </location>
</feature>
<comment type="subcellular location">
    <subcellularLocation>
        <location evidence="1">Cell membrane</location>
        <topology evidence="1">Multi-pass membrane protein</topology>
    </subcellularLocation>
</comment>
<keyword evidence="3" id="KW-1003">Cell membrane</keyword>